<sequence>MTIQEYNPQNLYASPSLGGMFLRRLRRLLLIRRNQWEELATEGHRLIDRAIYTTYCDAIGLVEEEVGEEARKLLHDPNFTRRRSTTGG</sequence>
<dbReference type="AlphaFoldDB" id="A0A1G1WGI0"/>
<proteinExistence type="predicted"/>
<evidence type="ECO:0000313" key="2">
    <source>
        <dbReference type="Proteomes" id="UP000176645"/>
    </source>
</evidence>
<dbReference type="Proteomes" id="UP000176645">
    <property type="component" value="Unassembled WGS sequence"/>
</dbReference>
<gene>
    <name evidence="1" type="ORF">A2Z42_00450</name>
</gene>
<name>A0A1G1WGI0_9BACT</name>
<organism evidence="1 2">
    <name type="scientific">Candidatus Woykebacteria bacterium RBG_19FT_COMBO_43_10</name>
    <dbReference type="NCBI Taxonomy" id="1802598"/>
    <lineage>
        <taxon>Bacteria</taxon>
        <taxon>Candidatus Woykeibacteriota</taxon>
    </lineage>
</organism>
<evidence type="ECO:0000313" key="1">
    <source>
        <dbReference type="EMBL" id="OGY26805.1"/>
    </source>
</evidence>
<comment type="caution">
    <text evidence="1">The sequence shown here is derived from an EMBL/GenBank/DDBJ whole genome shotgun (WGS) entry which is preliminary data.</text>
</comment>
<accession>A0A1G1WGI0</accession>
<reference evidence="1 2" key="1">
    <citation type="journal article" date="2016" name="Nat. Commun.">
        <title>Thousands of microbial genomes shed light on interconnected biogeochemical processes in an aquifer system.</title>
        <authorList>
            <person name="Anantharaman K."/>
            <person name="Brown C.T."/>
            <person name="Hug L.A."/>
            <person name="Sharon I."/>
            <person name="Castelle C.J."/>
            <person name="Probst A.J."/>
            <person name="Thomas B.C."/>
            <person name="Singh A."/>
            <person name="Wilkins M.J."/>
            <person name="Karaoz U."/>
            <person name="Brodie E.L."/>
            <person name="Williams K.H."/>
            <person name="Hubbard S.S."/>
            <person name="Banfield J.F."/>
        </authorList>
    </citation>
    <scope>NUCLEOTIDE SEQUENCE [LARGE SCALE GENOMIC DNA]</scope>
</reference>
<protein>
    <submittedName>
        <fullName evidence="1">Uncharacterized protein</fullName>
    </submittedName>
</protein>
<dbReference type="EMBL" id="MHCU01000056">
    <property type="protein sequence ID" value="OGY26805.1"/>
    <property type="molecule type" value="Genomic_DNA"/>
</dbReference>